<dbReference type="NCBIfam" id="TIGR00801">
    <property type="entry name" value="ncs2"/>
    <property type="match status" value="1"/>
</dbReference>
<keyword evidence="7 8" id="KW-0472">Membrane</keyword>
<comment type="similarity">
    <text evidence="2">Belongs to the nucleobase:cation symporter-2 (NCS2) (TC 2.A.40) family.</text>
</comment>
<evidence type="ECO:0000313" key="10">
    <source>
        <dbReference type="Proteomes" id="UP000036756"/>
    </source>
</evidence>
<dbReference type="PROSITE" id="PS01116">
    <property type="entry name" value="XANTH_URACIL_PERMASE"/>
    <property type="match status" value="1"/>
</dbReference>
<feature type="transmembrane region" description="Helical" evidence="8">
    <location>
        <begin position="168"/>
        <end position="188"/>
    </location>
</feature>
<dbReference type="EMBL" id="LFVU01000024">
    <property type="protein sequence ID" value="KMT22117.1"/>
    <property type="molecule type" value="Genomic_DNA"/>
</dbReference>
<dbReference type="RefSeq" id="WP_048570218.1">
    <property type="nucleotide sequence ID" value="NZ_LFVU01000024.1"/>
</dbReference>
<dbReference type="NCBIfam" id="NF037981">
    <property type="entry name" value="NCS2_1"/>
    <property type="match status" value="1"/>
</dbReference>
<proteinExistence type="inferred from homology"/>
<feature type="transmembrane region" description="Helical" evidence="8">
    <location>
        <begin position="79"/>
        <end position="98"/>
    </location>
</feature>
<accession>A0A0J8D8C2</accession>
<dbReference type="InterPro" id="IPR006043">
    <property type="entry name" value="NCS2"/>
</dbReference>
<gene>
    <name evidence="9" type="primary">pbuX</name>
    <name evidence="9" type="ORF">CLCY_4c00900</name>
</gene>
<dbReference type="GO" id="GO:0005886">
    <property type="term" value="C:plasma membrane"/>
    <property type="evidence" value="ECO:0007669"/>
    <property type="project" value="UniProtKB-SubCell"/>
</dbReference>
<evidence type="ECO:0000256" key="7">
    <source>
        <dbReference type="ARBA" id="ARBA00023136"/>
    </source>
</evidence>
<comment type="subcellular location">
    <subcellularLocation>
        <location evidence="1">Cell membrane</location>
        <topology evidence="1">Multi-pass membrane protein</topology>
    </subcellularLocation>
</comment>
<evidence type="ECO:0000256" key="2">
    <source>
        <dbReference type="ARBA" id="ARBA00008821"/>
    </source>
</evidence>
<evidence type="ECO:0000256" key="5">
    <source>
        <dbReference type="ARBA" id="ARBA00022692"/>
    </source>
</evidence>
<evidence type="ECO:0000256" key="3">
    <source>
        <dbReference type="ARBA" id="ARBA00022448"/>
    </source>
</evidence>
<dbReference type="PANTHER" id="PTHR42810">
    <property type="entry name" value="PURINE PERMEASE C1399.01C-RELATED"/>
    <property type="match status" value="1"/>
</dbReference>
<feature type="transmembrane region" description="Helical" evidence="8">
    <location>
        <begin position="407"/>
        <end position="427"/>
    </location>
</feature>
<dbReference type="InterPro" id="IPR017588">
    <property type="entry name" value="UacT-like"/>
</dbReference>
<feature type="transmembrane region" description="Helical" evidence="8">
    <location>
        <begin position="52"/>
        <end position="73"/>
    </location>
</feature>
<protein>
    <submittedName>
        <fullName evidence="9">Xanthine permease PbuX</fullName>
    </submittedName>
</protein>
<dbReference type="PANTHER" id="PTHR42810:SF4">
    <property type="entry name" value="URIC ACID TRANSPORTER UACT"/>
    <property type="match status" value="1"/>
</dbReference>
<feature type="transmembrane region" description="Helical" evidence="8">
    <location>
        <begin position="22"/>
        <end position="40"/>
    </location>
</feature>
<keyword evidence="6 8" id="KW-1133">Transmembrane helix</keyword>
<feature type="transmembrane region" description="Helical" evidence="8">
    <location>
        <begin position="131"/>
        <end position="156"/>
    </location>
</feature>
<dbReference type="Proteomes" id="UP000036756">
    <property type="component" value="Unassembled WGS sequence"/>
</dbReference>
<feature type="transmembrane region" description="Helical" evidence="8">
    <location>
        <begin position="285"/>
        <end position="311"/>
    </location>
</feature>
<dbReference type="PATRIC" id="fig|1121307.3.peg.1742"/>
<evidence type="ECO:0000256" key="1">
    <source>
        <dbReference type="ARBA" id="ARBA00004651"/>
    </source>
</evidence>
<feature type="transmembrane region" description="Helical" evidence="8">
    <location>
        <begin position="194"/>
        <end position="219"/>
    </location>
</feature>
<evidence type="ECO:0000313" key="9">
    <source>
        <dbReference type="EMBL" id="KMT22117.1"/>
    </source>
</evidence>
<feature type="transmembrane region" description="Helical" evidence="8">
    <location>
        <begin position="105"/>
        <end position="125"/>
    </location>
</feature>
<name>A0A0J8D8C2_CLOCY</name>
<evidence type="ECO:0000256" key="6">
    <source>
        <dbReference type="ARBA" id="ARBA00022989"/>
    </source>
</evidence>
<dbReference type="InterPro" id="IPR006042">
    <property type="entry name" value="Xan_ur_permease"/>
</dbReference>
<feature type="transmembrane region" description="Helical" evidence="8">
    <location>
        <begin position="379"/>
        <end position="401"/>
    </location>
</feature>
<feature type="transmembrane region" description="Helical" evidence="8">
    <location>
        <begin position="318"/>
        <end position="340"/>
    </location>
</feature>
<dbReference type="AlphaFoldDB" id="A0A0J8D8C2"/>
<keyword evidence="5 8" id="KW-0812">Transmembrane</keyword>
<reference evidence="9 10" key="1">
    <citation type="submission" date="2015-06" db="EMBL/GenBank/DDBJ databases">
        <title>Draft genome sequence of the purine-degrading Clostridium cylindrosporum HC-1 (DSM 605).</title>
        <authorList>
            <person name="Poehlein A."/>
            <person name="Schiel-Bengelsdorf B."/>
            <person name="Bengelsdorf F."/>
            <person name="Daniel R."/>
            <person name="Duerre P."/>
        </authorList>
    </citation>
    <scope>NUCLEOTIDE SEQUENCE [LARGE SCALE GENOMIC DNA]</scope>
    <source>
        <strain evidence="9 10">DSM 605</strain>
    </source>
</reference>
<sequence>MQNHTVDKVNEKLPLYQLLPLGLQQVLAMYAGVIIVPMIIGKGIGMTPEQIAYLVAADLFTCGIATLIQSIGIGKFAGIRLPVILGCAFQAVAPMIIIGTKFSIGSIYGSIIASGIFVLIASYFFQYLLKFFPPVVIGSIITVIGLSLINVGIYNLGGGQGAKDFGSARNLLLGFFVLIFIIVVNRFFHGFFQSISVLLGIIVGTIIGAFMGMVDFSIVGQEPWFRVATPFYFGTPEFHFIPIVLMCIIAVISMIESTGVFFAAGTVCEKEITGDDVGKGLRAEGLAQIVGGVFNSFPYTTFSQNIGLIALTGVRSRFVVVTGGFILIILGMLPKLAAIATVIPTSVLGGAMIALFGMVAISGIRNLQMVDFSRTSNMLVAGVSIALGLGVTMVPSIVAGFPSYAKMVFESGIVTCSISAIILNLFLNWNEIFNGGTPTITKRD</sequence>
<evidence type="ECO:0000256" key="4">
    <source>
        <dbReference type="ARBA" id="ARBA00022475"/>
    </source>
</evidence>
<dbReference type="Pfam" id="PF00860">
    <property type="entry name" value="Xan_ur_permease"/>
    <property type="match status" value="1"/>
</dbReference>
<keyword evidence="10" id="KW-1185">Reference proteome</keyword>
<feature type="transmembrane region" description="Helical" evidence="8">
    <location>
        <begin position="240"/>
        <end position="265"/>
    </location>
</feature>
<keyword evidence="4" id="KW-1003">Cell membrane</keyword>
<dbReference type="NCBIfam" id="TIGR03173">
    <property type="entry name" value="pbuX"/>
    <property type="match status" value="1"/>
</dbReference>
<dbReference type="GO" id="GO:0042907">
    <property type="term" value="F:xanthine transmembrane transporter activity"/>
    <property type="evidence" value="ECO:0007669"/>
    <property type="project" value="TreeGrafter"/>
</dbReference>
<dbReference type="OrthoDB" id="9805749at2"/>
<evidence type="ECO:0000256" key="8">
    <source>
        <dbReference type="SAM" id="Phobius"/>
    </source>
</evidence>
<dbReference type="STRING" id="1121307.CLCY_4c00900"/>
<comment type="caution">
    <text evidence="9">The sequence shown here is derived from an EMBL/GenBank/DDBJ whole genome shotgun (WGS) entry which is preliminary data.</text>
</comment>
<organism evidence="9 10">
    <name type="scientific">Clostridium cylindrosporum DSM 605</name>
    <dbReference type="NCBI Taxonomy" id="1121307"/>
    <lineage>
        <taxon>Bacteria</taxon>
        <taxon>Bacillati</taxon>
        <taxon>Bacillota</taxon>
        <taxon>Clostridia</taxon>
        <taxon>Eubacteriales</taxon>
        <taxon>Clostridiaceae</taxon>
        <taxon>Clostridium</taxon>
    </lineage>
</organism>
<keyword evidence="3" id="KW-0813">Transport</keyword>
<feature type="transmembrane region" description="Helical" evidence="8">
    <location>
        <begin position="346"/>
        <end position="367"/>
    </location>
</feature>